<evidence type="ECO:0000313" key="1">
    <source>
        <dbReference type="EMBL" id="RHL27183.1"/>
    </source>
</evidence>
<dbReference type="GO" id="GO:0016853">
    <property type="term" value="F:isomerase activity"/>
    <property type="evidence" value="ECO:0007669"/>
    <property type="project" value="UniProtKB-KW"/>
</dbReference>
<dbReference type="Proteomes" id="UP000284495">
    <property type="component" value="Unassembled WGS sequence"/>
</dbReference>
<dbReference type="AlphaFoldDB" id="A0A415JT26"/>
<comment type="caution">
    <text evidence="1">The sequence shown here is derived from an EMBL/GenBank/DDBJ whole genome shotgun (WGS) entry which is preliminary data.</text>
</comment>
<gene>
    <name evidence="1" type="ORF">DW027_28685</name>
</gene>
<proteinExistence type="predicted"/>
<protein>
    <submittedName>
        <fullName evidence="1">Topoisomerase</fullName>
    </submittedName>
</protein>
<evidence type="ECO:0000313" key="2">
    <source>
        <dbReference type="Proteomes" id="UP000284495"/>
    </source>
</evidence>
<dbReference type="SUPFAM" id="SSF56712">
    <property type="entry name" value="Prokaryotic type I DNA topoisomerase"/>
    <property type="match status" value="1"/>
</dbReference>
<organism evidence="1 2">
    <name type="scientific">Bacteroides xylanisolvens</name>
    <dbReference type="NCBI Taxonomy" id="371601"/>
    <lineage>
        <taxon>Bacteria</taxon>
        <taxon>Pseudomonadati</taxon>
        <taxon>Bacteroidota</taxon>
        <taxon>Bacteroidia</taxon>
        <taxon>Bacteroidales</taxon>
        <taxon>Bacteroidaceae</taxon>
        <taxon>Bacteroides</taxon>
    </lineage>
</organism>
<keyword evidence="1" id="KW-0413">Isomerase</keyword>
<reference evidence="1 2" key="1">
    <citation type="submission" date="2018-08" db="EMBL/GenBank/DDBJ databases">
        <title>A genome reference for cultivated species of the human gut microbiota.</title>
        <authorList>
            <person name="Zou Y."/>
            <person name="Xue W."/>
            <person name="Luo G."/>
        </authorList>
    </citation>
    <scope>NUCLEOTIDE SEQUENCE [LARGE SCALE GENOMIC DNA]</scope>
    <source>
        <strain evidence="1 2">AF38-2</strain>
    </source>
</reference>
<dbReference type="EMBL" id="QROO01000137">
    <property type="protein sequence ID" value="RHL27183.1"/>
    <property type="molecule type" value="Genomic_DNA"/>
</dbReference>
<feature type="non-terminal residue" evidence="1">
    <location>
        <position position="58"/>
    </location>
</feature>
<dbReference type="InterPro" id="IPR023405">
    <property type="entry name" value="Topo_IA_core_domain"/>
</dbReference>
<sequence length="58" mass="6360">MKTIIAEKPSVAREIARIVGATKREEGYFEGDGYAVTWAFGHLVQLAMPDGYGVRGFV</sequence>
<dbReference type="Gene3D" id="3.40.50.140">
    <property type="match status" value="1"/>
</dbReference>
<accession>A0A415JT26</accession>
<name>A0A415JT26_9BACE</name>